<keyword evidence="3 7" id="KW-1134">Transmembrane beta strand</keyword>
<keyword evidence="4 7" id="KW-0812">Transmembrane</keyword>
<comment type="similarity">
    <text evidence="7">Belongs to the TonB-dependent receptor family.</text>
</comment>
<dbReference type="AlphaFoldDB" id="A0A078QWA8"/>
<dbReference type="PATRIC" id="fig|1339350.3.peg.3244"/>
<dbReference type="SUPFAM" id="SSF49464">
    <property type="entry name" value="Carboxypeptidase regulatory domain-like"/>
    <property type="match status" value="1"/>
</dbReference>
<evidence type="ECO:0000313" key="10">
    <source>
        <dbReference type="EMBL" id="KDS27719.1"/>
    </source>
</evidence>
<dbReference type="InterPro" id="IPR023996">
    <property type="entry name" value="TonB-dep_OMP_SusC/RagA"/>
</dbReference>
<dbReference type="NCBIfam" id="TIGR04056">
    <property type="entry name" value="OMP_RagA_SusC"/>
    <property type="match status" value="1"/>
</dbReference>
<dbReference type="PROSITE" id="PS52016">
    <property type="entry name" value="TONB_DEPENDENT_REC_3"/>
    <property type="match status" value="1"/>
</dbReference>
<dbReference type="RefSeq" id="WP_005846700.1">
    <property type="nucleotide sequence ID" value="NZ_JNHI01000028.1"/>
</dbReference>
<evidence type="ECO:0000256" key="2">
    <source>
        <dbReference type="ARBA" id="ARBA00022448"/>
    </source>
</evidence>
<dbReference type="Pfam" id="PF07715">
    <property type="entry name" value="Plug"/>
    <property type="match status" value="1"/>
</dbReference>
<dbReference type="InterPro" id="IPR036942">
    <property type="entry name" value="Beta-barrel_TonB_sf"/>
</dbReference>
<evidence type="ECO:0000256" key="6">
    <source>
        <dbReference type="ARBA" id="ARBA00023237"/>
    </source>
</evidence>
<reference evidence="10 11" key="1">
    <citation type="submission" date="2014-04" db="EMBL/GenBank/DDBJ databases">
        <authorList>
            <person name="Sears C."/>
            <person name="Carroll K."/>
            <person name="Sack B.R."/>
            <person name="Qadri F."/>
            <person name="Myers L.L."/>
            <person name="Chung G.-T."/>
            <person name="Escheverria P."/>
            <person name="Fraser C.M."/>
            <person name="Sadzewicz L."/>
            <person name="Shefchek K.A."/>
            <person name="Tallon L."/>
            <person name="Das S.P."/>
            <person name="Daugherty S."/>
            <person name="Mongodin E.F."/>
        </authorList>
    </citation>
    <scope>NUCLEOTIDE SEQUENCE [LARGE SCALE GENOMIC DNA]</scope>
    <source>
        <strain evidence="11">3775 SL(B) 10 (iv)</strain>
    </source>
</reference>
<feature type="chain" id="PRO_5001744381" evidence="8">
    <location>
        <begin position="27"/>
        <end position="1136"/>
    </location>
</feature>
<dbReference type="InterPro" id="IPR008969">
    <property type="entry name" value="CarboxyPept-like_regulatory"/>
</dbReference>
<protein>
    <submittedName>
        <fullName evidence="10">TonB-linked outer membrane, SusC/RagA family protein</fullName>
    </submittedName>
</protein>
<dbReference type="InterPro" id="IPR039426">
    <property type="entry name" value="TonB-dep_rcpt-like"/>
</dbReference>
<dbReference type="Gene3D" id="2.170.130.10">
    <property type="entry name" value="TonB-dependent receptor, plug domain"/>
    <property type="match status" value="1"/>
</dbReference>
<feature type="domain" description="TonB-dependent receptor plug" evidence="9">
    <location>
        <begin position="134"/>
        <end position="260"/>
    </location>
</feature>
<proteinExistence type="inferred from homology"/>
<evidence type="ECO:0000256" key="7">
    <source>
        <dbReference type="PROSITE-ProRule" id="PRU01360"/>
    </source>
</evidence>
<keyword evidence="8" id="KW-0732">Signal</keyword>
<feature type="signal peptide" evidence="8">
    <location>
        <begin position="1"/>
        <end position="26"/>
    </location>
</feature>
<dbReference type="InterPro" id="IPR012910">
    <property type="entry name" value="Plug_dom"/>
</dbReference>
<evidence type="ECO:0000256" key="4">
    <source>
        <dbReference type="ARBA" id="ARBA00022692"/>
    </source>
</evidence>
<keyword evidence="6 7" id="KW-0998">Cell outer membrane</keyword>
<comment type="subcellular location">
    <subcellularLocation>
        <location evidence="1 7">Cell outer membrane</location>
        <topology evidence="1 7">Multi-pass membrane protein</topology>
    </subcellularLocation>
</comment>
<dbReference type="InterPro" id="IPR023997">
    <property type="entry name" value="TonB-dep_OMP_SusC/RagA_CS"/>
</dbReference>
<evidence type="ECO:0000256" key="8">
    <source>
        <dbReference type="SAM" id="SignalP"/>
    </source>
</evidence>
<evidence type="ECO:0000259" key="9">
    <source>
        <dbReference type="Pfam" id="PF07715"/>
    </source>
</evidence>
<evidence type="ECO:0000256" key="3">
    <source>
        <dbReference type="ARBA" id="ARBA00022452"/>
    </source>
</evidence>
<dbReference type="GO" id="GO:0009279">
    <property type="term" value="C:cell outer membrane"/>
    <property type="evidence" value="ECO:0007669"/>
    <property type="project" value="UniProtKB-SubCell"/>
</dbReference>
<dbReference type="Gene3D" id="2.40.170.20">
    <property type="entry name" value="TonB-dependent receptor, beta-barrel domain"/>
    <property type="match status" value="1"/>
</dbReference>
<name>A0A078QWA8_PHOVU</name>
<dbReference type="Pfam" id="PF13715">
    <property type="entry name" value="CarbopepD_reg_2"/>
    <property type="match status" value="1"/>
</dbReference>
<comment type="caution">
    <text evidence="10">The sequence shown here is derived from an EMBL/GenBank/DDBJ whole genome shotgun (WGS) entry which is preliminary data.</text>
</comment>
<sequence>MLKRLKSVSMLLFLMGASTGAAYAVANPGVTDVKITQQSGTCTGIVKDATGETVIGASVVVKGTTNGTITGLDGDFSLSNVKKGDIIVISFVGYQTQEVKWTGQPIDVTLKDDTQQLGEVVVTALGLKREEKALGYAVTEVKGDELKAANTISPVAALQGKVAGVEISGSDGGLFGGTKIQIRGASTLSSNNQPIYVVDGVILDNGVSGNTTADWDAGANNASDYGNELKNLNPDDFETVSVLKGAAATALYGSRGLNGAVVITTKSGKGTQGLGISVSQTFGIDHAFKTPDIQTLYGPGYMPGQSDADQNGSMWDEHQFTVNQNGEHTLVGVPNFGFGPRYDGSQIRNYDGTWTTYSPRKNNMLDLYKLGFNTNTNVSIRGGNEKTSFYTSLSYKNAKSTTENNTFERYSMLLKASHKLNDWVDVAASFSFANSKPRNAQLNAGELFVNANTNVINPLFDVDYFRNKYLGEHGGIASTSYGDQYGSVPSSAKNYFFKVDNYDYVRKETVIRPTFEVNVKMTDWLKFKADANMNRYYTSIEDKQLGSGYANEGGYYGITQDIKEQFTVGGTFTASKQIKDFSLGGFARFEYYNTSSQHSKVSTDGGMVVPGEWFVENSKKTKKSESTISGSKRIISAIFALNLGWKNQVYLDVTGRNDWSSALVYANRTGNHSYFYPSVSGSWLINETFRESMPSWINLAKLRASWAQVGNDTDPYAVNQTYSFATMEMYDGNIYTNELDKLMKIADLKPERKNSWEIGLDFRTFNNRLNLDFTYYKENTTDQIMKINVPAISGVTQQLVNAGNIQNSGIEIALNTTPIKTKDWQWDLDFTYTRNRSKIVSLHPNVANYIELSGYVNAYDYHIGSVAKVGESYGVLMSDVTQARNENGVPLLEWDDSWRGAYRAQSKTAEVVGNMTPDFLGSVATTLTWKDLSLNVGLDMRFGGLVASYCNLYGTQAGWTESSLQYRDPEHGGMTWTSQYADSKGIQYTDGMIPEGVFKEGTIATLVDGTKMDVSGLSYAQLVQEGKLEPTHAGSWYGNNYSWGAQTIDDIWVHKLSYIALRNITINYRLPNSISHKLGAKGLNLSFSARNLGYLYNSLPNNLNPESVRSNSASEFRIRGFEPYTASYIFTINANF</sequence>
<organism evidence="10 11">
    <name type="scientific">Phocaeicola vulgatus str. 3775 SL</name>
    <name type="common">B</name>
    <name type="synonym">iv</name>
    <dbReference type="NCBI Taxonomy" id="1339350"/>
    <lineage>
        <taxon>Bacteria</taxon>
        <taxon>Pseudomonadati</taxon>
        <taxon>Bacteroidota</taxon>
        <taxon>Bacteroidia</taxon>
        <taxon>Bacteroidales</taxon>
        <taxon>Bacteroidaceae</taxon>
        <taxon>Phocaeicola</taxon>
    </lineage>
</organism>
<dbReference type="Gene3D" id="2.60.40.1120">
    <property type="entry name" value="Carboxypeptidase-like, regulatory domain"/>
    <property type="match status" value="1"/>
</dbReference>
<accession>A0A078QWA8</accession>
<evidence type="ECO:0000313" key="11">
    <source>
        <dbReference type="Proteomes" id="UP000028134"/>
    </source>
</evidence>
<gene>
    <name evidence="10" type="ORF">M097_3400</name>
</gene>
<keyword evidence="2 7" id="KW-0813">Transport</keyword>
<evidence type="ECO:0000256" key="5">
    <source>
        <dbReference type="ARBA" id="ARBA00023136"/>
    </source>
</evidence>
<evidence type="ECO:0000256" key="1">
    <source>
        <dbReference type="ARBA" id="ARBA00004571"/>
    </source>
</evidence>
<keyword evidence="5 7" id="KW-0472">Membrane</keyword>
<dbReference type="Proteomes" id="UP000028134">
    <property type="component" value="Unassembled WGS sequence"/>
</dbReference>
<dbReference type="InterPro" id="IPR037066">
    <property type="entry name" value="Plug_dom_sf"/>
</dbReference>
<dbReference type="NCBIfam" id="TIGR04057">
    <property type="entry name" value="SusC_RagA_signa"/>
    <property type="match status" value="1"/>
</dbReference>
<dbReference type="EMBL" id="JNHI01000028">
    <property type="protein sequence ID" value="KDS27719.1"/>
    <property type="molecule type" value="Genomic_DNA"/>
</dbReference>
<dbReference type="SUPFAM" id="SSF56935">
    <property type="entry name" value="Porins"/>
    <property type="match status" value="1"/>
</dbReference>